<dbReference type="AlphaFoldDB" id="A0A1H3ZQL5"/>
<dbReference type="EMBL" id="FNRD01000003">
    <property type="protein sequence ID" value="SEA25989.1"/>
    <property type="molecule type" value="Genomic_DNA"/>
</dbReference>
<evidence type="ECO:0000313" key="3">
    <source>
        <dbReference type="Proteomes" id="UP000198951"/>
    </source>
</evidence>
<protein>
    <submittedName>
        <fullName evidence="2">Serine acetyltransferase</fullName>
    </submittedName>
</protein>
<reference evidence="3" key="1">
    <citation type="submission" date="2016-10" db="EMBL/GenBank/DDBJ databases">
        <authorList>
            <person name="Varghese N."/>
            <person name="Submissions S."/>
        </authorList>
    </citation>
    <scope>NUCLEOTIDE SEQUENCE [LARGE SCALE GENOMIC DNA]</scope>
    <source>
        <strain evidence="3">DSM 22376</strain>
    </source>
</reference>
<dbReference type="Gene3D" id="2.160.10.10">
    <property type="entry name" value="Hexapeptide repeat proteins"/>
    <property type="match status" value="1"/>
</dbReference>
<sequence length="183" mass="20453">MNDKLKSYLVANDLKYINRFGLIYNMLISIRGRAVISVYYLAHNDDIFCFFLRRMLKVKYHFEVGKNVDLGIGLILHHPYNIIIDSNVSIGDNCQIDQNVTIGGNMKKFIDNGISLQTRPIIGHNVILCASCVVAGPIMVNDNCIIGANATLTFNIEEGTIVSNVNKVSEKKIKVNNGSYKIN</sequence>
<dbReference type="GO" id="GO:0016740">
    <property type="term" value="F:transferase activity"/>
    <property type="evidence" value="ECO:0007669"/>
    <property type="project" value="UniProtKB-KW"/>
</dbReference>
<dbReference type="InterPro" id="IPR011004">
    <property type="entry name" value="Trimer_LpxA-like_sf"/>
</dbReference>
<keyword evidence="1" id="KW-0812">Transmembrane</keyword>
<dbReference type="Proteomes" id="UP000198951">
    <property type="component" value="Unassembled WGS sequence"/>
</dbReference>
<dbReference type="OrthoDB" id="9814490at2"/>
<dbReference type="Pfam" id="PF00132">
    <property type="entry name" value="Hexapep"/>
    <property type="match status" value="1"/>
</dbReference>
<dbReference type="InterPro" id="IPR001451">
    <property type="entry name" value="Hexapep"/>
</dbReference>
<dbReference type="PANTHER" id="PTHR42811">
    <property type="entry name" value="SERINE ACETYLTRANSFERASE"/>
    <property type="match status" value="1"/>
</dbReference>
<gene>
    <name evidence="2" type="ORF">SAMN05443667_10326</name>
</gene>
<dbReference type="SUPFAM" id="SSF51161">
    <property type="entry name" value="Trimeric LpxA-like enzymes"/>
    <property type="match status" value="1"/>
</dbReference>
<proteinExistence type="predicted"/>
<dbReference type="RefSeq" id="WP_091085921.1">
    <property type="nucleotide sequence ID" value="NZ_FNRD01000003.1"/>
</dbReference>
<keyword evidence="1" id="KW-0472">Membrane</keyword>
<evidence type="ECO:0000313" key="2">
    <source>
        <dbReference type="EMBL" id="SEA25989.1"/>
    </source>
</evidence>
<organism evidence="2 3">
    <name type="scientific">Flavobacterium gillisiae</name>
    <dbReference type="NCBI Taxonomy" id="150146"/>
    <lineage>
        <taxon>Bacteria</taxon>
        <taxon>Pseudomonadati</taxon>
        <taxon>Bacteroidota</taxon>
        <taxon>Flavobacteriia</taxon>
        <taxon>Flavobacteriales</taxon>
        <taxon>Flavobacteriaceae</taxon>
        <taxon>Flavobacterium</taxon>
    </lineage>
</organism>
<feature type="transmembrane region" description="Helical" evidence="1">
    <location>
        <begin position="21"/>
        <end position="42"/>
    </location>
</feature>
<keyword evidence="1" id="KW-1133">Transmembrane helix</keyword>
<keyword evidence="3" id="KW-1185">Reference proteome</keyword>
<name>A0A1H3ZQL5_9FLAO</name>
<accession>A0A1H3ZQL5</accession>
<evidence type="ECO:0000256" key="1">
    <source>
        <dbReference type="SAM" id="Phobius"/>
    </source>
</evidence>
<keyword evidence="2" id="KW-0808">Transferase</keyword>
<dbReference type="STRING" id="150146.SAMN05443667_10326"/>